<feature type="region of interest" description="Disordered" evidence="4">
    <location>
        <begin position="1"/>
        <end position="21"/>
    </location>
</feature>
<proteinExistence type="inferred from homology"/>
<gene>
    <name evidence="5" type="ORF">B7P43_G13081</name>
</gene>
<dbReference type="GO" id="GO:0009898">
    <property type="term" value="C:cytoplasmic side of plasma membrane"/>
    <property type="evidence" value="ECO:0007669"/>
    <property type="project" value="TreeGrafter"/>
</dbReference>
<dbReference type="FunCoup" id="A0A2J7RPT7">
    <property type="interactions" value="1765"/>
</dbReference>
<dbReference type="InParanoid" id="A0A2J7RPT7"/>
<dbReference type="Gene3D" id="6.10.140.1230">
    <property type="match status" value="1"/>
</dbReference>
<dbReference type="InterPro" id="IPR005024">
    <property type="entry name" value="Snf7_fam"/>
</dbReference>
<evidence type="ECO:0000313" key="6">
    <source>
        <dbReference type="Proteomes" id="UP000235965"/>
    </source>
</evidence>
<dbReference type="GO" id="GO:0005771">
    <property type="term" value="C:multivesicular body"/>
    <property type="evidence" value="ECO:0007669"/>
    <property type="project" value="TreeGrafter"/>
</dbReference>
<evidence type="ECO:0000256" key="1">
    <source>
        <dbReference type="ARBA" id="ARBA00004177"/>
    </source>
</evidence>
<dbReference type="OrthoDB" id="10250120at2759"/>
<dbReference type="PANTHER" id="PTHR22761">
    <property type="entry name" value="CHARGED MULTIVESICULAR BODY PROTEIN"/>
    <property type="match status" value="1"/>
</dbReference>
<sequence length="419" mass="47463">MEIKVKNEVTADNEASPLPKSKMPDCWNDDMRMDYLFSHFRPHTVNPLDWESKMKFWTAILEVWCVDNNKPIFTLSSLKKAFQRKGRTPVCLPTVIETMHRNRLLVFHGEFVSVPPQQTWHAWTIDLLIKKPVTWIFNKLKNSVLGTKEAAEDVPYVHIAACKDLGRKLLASVIHNRLLELSELASLCGQEDLMQLYVVVHELCRQGKAAIKEGNSLLVKLGDPHISELDIGVYTLECDERTLTRHIEELETEKRVAVQEAKMYVAKNMRQAARSCLRKKHVLDSCIEKRTSALNNIRLLLTHIHEAKSDAKVLEAYKLGVAALKSTLKGSGLTEDSVADTMVQLEEVLDVHHEIQTALAQPMEAEDDLEDELAELLTPQNTLEKQLKELNVPTDLLEPLDTVPASPSCLKMPTMEPAL</sequence>
<evidence type="ECO:0000313" key="5">
    <source>
        <dbReference type="EMBL" id="PNF42844.1"/>
    </source>
</evidence>
<dbReference type="GO" id="GO:0006900">
    <property type="term" value="P:vesicle budding from membrane"/>
    <property type="evidence" value="ECO:0007669"/>
    <property type="project" value="TreeGrafter"/>
</dbReference>
<organism evidence="5 6">
    <name type="scientific">Cryptotermes secundus</name>
    <dbReference type="NCBI Taxonomy" id="105785"/>
    <lineage>
        <taxon>Eukaryota</taxon>
        <taxon>Metazoa</taxon>
        <taxon>Ecdysozoa</taxon>
        <taxon>Arthropoda</taxon>
        <taxon>Hexapoda</taxon>
        <taxon>Insecta</taxon>
        <taxon>Pterygota</taxon>
        <taxon>Neoptera</taxon>
        <taxon>Polyneoptera</taxon>
        <taxon>Dictyoptera</taxon>
        <taxon>Blattodea</taxon>
        <taxon>Blattoidea</taxon>
        <taxon>Termitoidae</taxon>
        <taxon>Kalotermitidae</taxon>
        <taxon>Cryptotermitinae</taxon>
        <taxon>Cryptotermes</taxon>
    </lineage>
</organism>
<protein>
    <submittedName>
        <fullName evidence="5">Charged multivesicular body protein 7</fullName>
    </submittedName>
</protein>
<keyword evidence="6" id="KW-1185">Reference proteome</keyword>
<dbReference type="GO" id="GO:0032511">
    <property type="term" value="P:late endosome to vacuole transport via multivesicular body sorting pathway"/>
    <property type="evidence" value="ECO:0007669"/>
    <property type="project" value="TreeGrafter"/>
</dbReference>
<dbReference type="Pfam" id="PF25880">
    <property type="entry name" value="WHD_CHMP7_1st"/>
    <property type="match status" value="1"/>
</dbReference>
<keyword evidence="3" id="KW-0967">Endosome</keyword>
<accession>A0A2J7RPT7</accession>
<dbReference type="PANTHER" id="PTHR22761:SF10">
    <property type="entry name" value="GH13992P"/>
    <property type="match status" value="1"/>
</dbReference>
<comment type="caution">
    <text evidence="5">The sequence shown here is derived from an EMBL/GenBank/DDBJ whole genome shotgun (WGS) entry which is preliminary data.</text>
</comment>
<dbReference type="EMBL" id="NEVH01001355">
    <property type="protein sequence ID" value="PNF42844.1"/>
    <property type="molecule type" value="Genomic_DNA"/>
</dbReference>
<comment type="subcellular location">
    <subcellularLocation>
        <location evidence="1">Endosome</location>
    </subcellularLocation>
</comment>
<evidence type="ECO:0000256" key="3">
    <source>
        <dbReference type="ARBA" id="ARBA00022753"/>
    </source>
</evidence>
<reference evidence="5 6" key="1">
    <citation type="submission" date="2017-12" db="EMBL/GenBank/DDBJ databases">
        <title>Hemimetabolous genomes reveal molecular basis of termite eusociality.</title>
        <authorList>
            <person name="Harrison M.C."/>
            <person name="Jongepier E."/>
            <person name="Robertson H.M."/>
            <person name="Arning N."/>
            <person name="Bitard-Feildel T."/>
            <person name="Chao H."/>
            <person name="Childers C.P."/>
            <person name="Dinh H."/>
            <person name="Doddapaneni H."/>
            <person name="Dugan S."/>
            <person name="Gowin J."/>
            <person name="Greiner C."/>
            <person name="Han Y."/>
            <person name="Hu H."/>
            <person name="Hughes D.S.T."/>
            <person name="Huylmans A.-K."/>
            <person name="Kemena C."/>
            <person name="Kremer L.P.M."/>
            <person name="Lee S.L."/>
            <person name="Lopez-Ezquerra A."/>
            <person name="Mallet L."/>
            <person name="Monroy-Kuhn J.M."/>
            <person name="Moser A."/>
            <person name="Murali S.C."/>
            <person name="Muzny D.M."/>
            <person name="Otani S."/>
            <person name="Piulachs M.-D."/>
            <person name="Poelchau M."/>
            <person name="Qu J."/>
            <person name="Schaub F."/>
            <person name="Wada-Katsumata A."/>
            <person name="Worley K.C."/>
            <person name="Xie Q."/>
            <person name="Ylla G."/>
            <person name="Poulsen M."/>
            <person name="Gibbs R.A."/>
            <person name="Schal C."/>
            <person name="Richards S."/>
            <person name="Belles X."/>
            <person name="Korb J."/>
            <person name="Bornberg-Bauer E."/>
        </authorList>
    </citation>
    <scope>NUCLEOTIDE SEQUENCE [LARGE SCALE GENOMIC DNA]</scope>
    <source>
        <tissue evidence="5">Whole body</tissue>
    </source>
</reference>
<dbReference type="Proteomes" id="UP000235965">
    <property type="component" value="Unassembled WGS sequence"/>
</dbReference>
<name>A0A2J7RPT7_9NEOP</name>
<dbReference type="Pfam" id="PF03357">
    <property type="entry name" value="Snf7"/>
    <property type="match status" value="1"/>
</dbReference>
<evidence type="ECO:0000256" key="2">
    <source>
        <dbReference type="ARBA" id="ARBA00006190"/>
    </source>
</evidence>
<comment type="similarity">
    <text evidence="2">Belongs to the SNF7 family.</text>
</comment>
<dbReference type="STRING" id="105785.A0A2J7RPT7"/>
<evidence type="ECO:0000256" key="4">
    <source>
        <dbReference type="SAM" id="MobiDB-lite"/>
    </source>
</evidence>
<dbReference type="AlphaFoldDB" id="A0A2J7RPT7"/>
<dbReference type="GO" id="GO:0000815">
    <property type="term" value="C:ESCRT III complex"/>
    <property type="evidence" value="ECO:0007669"/>
    <property type="project" value="TreeGrafter"/>
</dbReference>